<dbReference type="EC" id="2.7.11.11" evidence="1"/>
<evidence type="ECO:0000259" key="10">
    <source>
        <dbReference type="PROSITE" id="PS50011"/>
    </source>
</evidence>
<evidence type="ECO:0000256" key="9">
    <source>
        <dbReference type="SAM" id="MobiDB-lite"/>
    </source>
</evidence>
<dbReference type="GO" id="GO:0005829">
    <property type="term" value="C:cytosol"/>
    <property type="evidence" value="ECO:0007669"/>
    <property type="project" value="TreeGrafter"/>
</dbReference>
<comment type="catalytic activity">
    <reaction evidence="8">
        <text>L-seryl-[protein] + ATP = O-phospho-L-seryl-[protein] + ADP + H(+)</text>
        <dbReference type="Rhea" id="RHEA:17989"/>
        <dbReference type="Rhea" id="RHEA-COMP:9863"/>
        <dbReference type="Rhea" id="RHEA-COMP:11604"/>
        <dbReference type="ChEBI" id="CHEBI:15378"/>
        <dbReference type="ChEBI" id="CHEBI:29999"/>
        <dbReference type="ChEBI" id="CHEBI:30616"/>
        <dbReference type="ChEBI" id="CHEBI:83421"/>
        <dbReference type="ChEBI" id="CHEBI:456216"/>
        <dbReference type="EC" id="2.7.11.11"/>
    </reaction>
</comment>
<dbReference type="InterPro" id="IPR000719">
    <property type="entry name" value="Prot_kinase_dom"/>
</dbReference>
<dbReference type="PANTHER" id="PTHR24353">
    <property type="entry name" value="CYCLIC NUCLEOTIDE-DEPENDENT PROTEIN KINASE"/>
    <property type="match status" value="1"/>
</dbReference>
<dbReference type="GO" id="GO:0004691">
    <property type="term" value="F:cAMP-dependent protein kinase activity"/>
    <property type="evidence" value="ECO:0007669"/>
    <property type="project" value="UniProtKB-EC"/>
</dbReference>
<evidence type="ECO:0000256" key="5">
    <source>
        <dbReference type="ARBA" id="ARBA00022777"/>
    </source>
</evidence>
<evidence type="ECO:0000256" key="4">
    <source>
        <dbReference type="ARBA" id="ARBA00022741"/>
    </source>
</evidence>
<keyword evidence="3" id="KW-0808">Transferase</keyword>
<feature type="region of interest" description="Disordered" evidence="9">
    <location>
        <begin position="1"/>
        <end position="21"/>
    </location>
</feature>
<keyword evidence="5" id="KW-0418">Kinase</keyword>
<dbReference type="AlphaFoldDB" id="A0A061BRX3"/>
<reference evidence="11" key="1">
    <citation type="journal article" date="2014" name="Genome Announc.">
        <title>Draft genome sequence of Rhodosporidium toruloides CECT1137, an oleaginous yeast of biotechnological interest.</title>
        <authorList>
            <person name="Morin N."/>
            <person name="Calcas X."/>
            <person name="Devillers H."/>
            <person name="Durrens P."/>
            <person name="Sherman D.J."/>
            <person name="Nicaud J.-M."/>
            <person name="Neuveglise C."/>
        </authorList>
    </citation>
    <scope>NUCLEOTIDE SEQUENCE</scope>
    <source>
        <strain evidence="11">CECT1137</strain>
    </source>
</reference>
<comment type="catalytic activity">
    <reaction evidence="7">
        <text>L-threonyl-[protein] + ATP = O-phospho-L-threonyl-[protein] + ADP + H(+)</text>
        <dbReference type="Rhea" id="RHEA:46608"/>
        <dbReference type="Rhea" id="RHEA-COMP:11060"/>
        <dbReference type="Rhea" id="RHEA-COMP:11605"/>
        <dbReference type="ChEBI" id="CHEBI:15378"/>
        <dbReference type="ChEBI" id="CHEBI:30013"/>
        <dbReference type="ChEBI" id="CHEBI:30616"/>
        <dbReference type="ChEBI" id="CHEBI:61977"/>
        <dbReference type="ChEBI" id="CHEBI:456216"/>
        <dbReference type="EC" id="2.7.11.11"/>
    </reaction>
</comment>
<dbReference type="Pfam" id="PF00069">
    <property type="entry name" value="Pkinase"/>
    <property type="match status" value="1"/>
</dbReference>
<protein>
    <recommendedName>
        <fullName evidence="1">cAMP-dependent protein kinase</fullName>
        <ecNumber evidence="1">2.7.11.11</ecNumber>
    </recommendedName>
</protein>
<organism evidence="11">
    <name type="scientific">Rhodotorula toruloides</name>
    <name type="common">Yeast</name>
    <name type="synonym">Rhodosporidium toruloides</name>
    <dbReference type="NCBI Taxonomy" id="5286"/>
    <lineage>
        <taxon>Eukaryota</taxon>
        <taxon>Fungi</taxon>
        <taxon>Dikarya</taxon>
        <taxon>Basidiomycota</taxon>
        <taxon>Pucciniomycotina</taxon>
        <taxon>Microbotryomycetes</taxon>
        <taxon>Sporidiobolales</taxon>
        <taxon>Sporidiobolaceae</taxon>
        <taxon>Rhodotorula</taxon>
    </lineage>
</organism>
<proteinExistence type="predicted"/>
<keyword evidence="6" id="KW-0067">ATP-binding</keyword>
<evidence type="ECO:0000256" key="8">
    <source>
        <dbReference type="ARBA" id="ARBA00047454"/>
    </source>
</evidence>
<accession>A0A061BRX3</accession>
<keyword evidence="2" id="KW-0723">Serine/threonine-protein kinase</keyword>
<dbReference type="Gene3D" id="3.30.200.20">
    <property type="entry name" value="Phosphorylase Kinase, domain 1"/>
    <property type="match status" value="1"/>
</dbReference>
<dbReference type="PROSITE" id="PS50011">
    <property type="entry name" value="PROTEIN_KINASE_DOM"/>
    <property type="match status" value="1"/>
</dbReference>
<dbReference type="InterPro" id="IPR011009">
    <property type="entry name" value="Kinase-like_dom_sf"/>
</dbReference>
<dbReference type="PANTHER" id="PTHR24353:SF37">
    <property type="entry name" value="CAMP-DEPENDENT PROTEIN KINASE CATALYTIC SUBUNIT PRKX"/>
    <property type="match status" value="1"/>
</dbReference>
<evidence type="ECO:0000256" key="3">
    <source>
        <dbReference type="ARBA" id="ARBA00022679"/>
    </source>
</evidence>
<dbReference type="GO" id="GO:0005524">
    <property type="term" value="F:ATP binding"/>
    <property type="evidence" value="ECO:0007669"/>
    <property type="project" value="UniProtKB-KW"/>
</dbReference>
<evidence type="ECO:0000256" key="2">
    <source>
        <dbReference type="ARBA" id="ARBA00022527"/>
    </source>
</evidence>
<sequence length="152" mass="17212">MVVDEAAGVSREPRKRPTTRPVDVSWRGEDISLSFGHFDVLGTLGTRTFGLVLLVRLHASPPQPAETQPYYFAMKVLEQNVIARLRQVEQANLERTTLAHFDHPFVVDLCCAFQDGANLYMLLEFVQGGELFLHFRRAGRFPPPRGLALLHR</sequence>
<feature type="domain" description="Protein kinase" evidence="10">
    <location>
        <begin position="38"/>
        <end position="152"/>
    </location>
</feature>
<gene>
    <name evidence="11" type="ORF">RHTO0S_35e00298g</name>
</gene>
<evidence type="ECO:0000313" key="11">
    <source>
        <dbReference type="EMBL" id="CDR49825.1"/>
    </source>
</evidence>
<evidence type="ECO:0000256" key="1">
    <source>
        <dbReference type="ARBA" id="ARBA00012444"/>
    </source>
</evidence>
<evidence type="ECO:0000256" key="6">
    <source>
        <dbReference type="ARBA" id="ARBA00022840"/>
    </source>
</evidence>
<keyword evidence="4" id="KW-0547">Nucleotide-binding</keyword>
<dbReference type="SUPFAM" id="SSF56112">
    <property type="entry name" value="Protein kinase-like (PK-like)"/>
    <property type="match status" value="1"/>
</dbReference>
<dbReference type="GO" id="GO:0005952">
    <property type="term" value="C:cAMP-dependent protein kinase complex"/>
    <property type="evidence" value="ECO:0007669"/>
    <property type="project" value="TreeGrafter"/>
</dbReference>
<name>A0A061BRX3_RHOTO</name>
<dbReference type="EMBL" id="LK052970">
    <property type="protein sequence ID" value="CDR49825.1"/>
    <property type="molecule type" value="Genomic_DNA"/>
</dbReference>
<evidence type="ECO:0000256" key="7">
    <source>
        <dbReference type="ARBA" id="ARBA00047292"/>
    </source>
</evidence>
<dbReference type="OrthoDB" id="63267at2759"/>